<dbReference type="CDD" id="cd01949">
    <property type="entry name" value="GGDEF"/>
    <property type="match status" value="1"/>
</dbReference>
<feature type="non-terminal residue" evidence="2">
    <location>
        <position position="418"/>
    </location>
</feature>
<dbReference type="InterPro" id="IPR029787">
    <property type="entry name" value="Nucleotide_cyclase"/>
</dbReference>
<dbReference type="PROSITE" id="PS50887">
    <property type="entry name" value="GGDEF"/>
    <property type="match status" value="1"/>
</dbReference>
<sequence length="418" mass="47840">MVLLVKKKVYIYVKNSETLGFLEAYFKGSKKYSAEFFTNLRVLKKAIKDSPPGIIAVEAPGCLDRLKPEPSAAPVLAVISSDIAHSMRSILSNKVDHYIAPPFQRYDMDCKLSILTRKDEYVEVLTQELDDLRTLSQLTDFLSTTLDPQEILYMIVKKISEHIPVSRCSILSVSHEGDDTVQVVSTFEDKSERNLYLDLKKYPEIRKALETRKSVVIKDAQKAPVMNPVLKAIKGLDIKSIAVIPIMFRNEIIGTLFLRTSRKKYEFSEREIKLFQEIANAASKALNNAFLFMQLHQQRSELEKLAITDYLTGIYNIRYLYHSLESEFSLSMRHGTPLSCLMFDIDHFKRVNDTHGHRTGDMVLMEFASLIQDHTRKSDIFARYGGEEFVMLLPHAGMEGALSKARMIKNAVEEHRFK</sequence>
<dbReference type="PANTHER" id="PTHR45138">
    <property type="entry name" value="REGULATORY COMPONENTS OF SENSORY TRANSDUCTION SYSTEM"/>
    <property type="match status" value="1"/>
</dbReference>
<accession>A0A0F9HVC4</accession>
<name>A0A0F9HVC4_9ZZZZ</name>
<dbReference type="SMART" id="SM00065">
    <property type="entry name" value="GAF"/>
    <property type="match status" value="1"/>
</dbReference>
<proteinExistence type="predicted"/>
<dbReference type="Pfam" id="PF00990">
    <property type="entry name" value="GGDEF"/>
    <property type="match status" value="1"/>
</dbReference>
<dbReference type="Gene3D" id="3.30.450.40">
    <property type="match status" value="1"/>
</dbReference>
<feature type="domain" description="GGDEF" evidence="1">
    <location>
        <begin position="336"/>
        <end position="418"/>
    </location>
</feature>
<dbReference type="SMART" id="SM00267">
    <property type="entry name" value="GGDEF"/>
    <property type="match status" value="1"/>
</dbReference>
<dbReference type="NCBIfam" id="TIGR00254">
    <property type="entry name" value="GGDEF"/>
    <property type="match status" value="1"/>
</dbReference>
<dbReference type="InterPro" id="IPR029016">
    <property type="entry name" value="GAF-like_dom_sf"/>
</dbReference>
<dbReference type="InterPro" id="IPR003018">
    <property type="entry name" value="GAF"/>
</dbReference>
<reference evidence="2" key="1">
    <citation type="journal article" date="2015" name="Nature">
        <title>Complex archaea that bridge the gap between prokaryotes and eukaryotes.</title>
        <authorList>
            <person name="Spang A."/>
            <person name="Saw J.H."/>
            <person name="Jorgensen S.L."/>
            <person name="Zaremba-Niedzwiedzka K."/>
            <person name="Martijn J."/>
            <person name="Lind A.E."/>
            <person name="van Eijk R."/>
            <person name="Schleper C."/>
            <person name="Guy L."/>
            <person name="Ettema T.J."/>
        </authorList>
    </citation>
    <scope>NUCLEOTIDE SEQUENCE</scope>
</reference>
<dbReference type="InterPro" id="IPR050469">
    <property type="entry name" value="Diguanylate_Cyclase"/>
</dbReference>
<dbReference type="EMBL" id="LAZR01015847">
    <property type="protein sequence ID" value="KKM07097.1"/>
    <property type="molecule type" value="Genomic_DNA"/>
</dbReference>
<dbReference type="PANTHER" id="PTHR45138:SF9">
    <property type="entry name" value="DIGUANYLATE CYCLASE DGCM-RELATED"/>
    <property type="match status" value="1"/>
</dbReference>
<evidence type="ECO:0000313" key="2">
    <source>
        <dbReference type="EMBL" id="KKM07097.1"/>
    </source>
</evidence>
<dbReference type="Gene3D" id="3.30.70.270">
    <property type="match status" value="1"/>
</dbReference>
<gene>
    <name evidence="2" type="ORF">LCGC14_1737350</name>
</gene>
<organism evidence="2">
    <name type="scientific">marine sediment metagenome</name>
    <dbReference type="NCBI Taxonomy" id="412755"/>
    <lineage>
        <taxon>unclassified sequences</taxon>
        <taxon>metagenomes</taxon>
        <taxon>ecological metagenomes</taxon>
    </lineage>
</organism>
<dbReference type="GO" id="GO:0052621">
    <property type="term" value="F:diguanylate cyclase activity"/>
    <property type="evidence" value="ECO:0007669"/>
    <property type="project" value="TreeGrafter"/>
</dbReference>
<dbReference type="SUPFAM" id="SSF55073">
    <property type="entry name" value="Nucleotide cyclase"/>
    <property type="match status" value="1"/>
</dbReference>
<protein>
    <recommendedName>
        <fullName evidence="1">GGDEF domain-containing protein</fullName>
    </recommendedName>
</protein>
<dbReference type="SUPFAM" id="SSF55781">
    <property type="entry name" value="GAF domain-like"/>
    <property type="match status" value="1"/>
</dbReference>
<dbReference type="Pfam" id="PF01590">
    <property type="entry name" value="GAF"/>
    <property type="match status" value="1"/>
</dbReference>
<dbReference type="InterPro" id="IPR043128">
    <property type="entry name" value="Rev_trsase/Diguanyl_cyclase"/>
</dbReference>
<comment type="caution">
    <text evidence="2">The sequence shown here is derived from an EMBL/GenBank/DDBJ whole genome shotgun (WGS) entry which is preliminary data.</text>
</comment>
<dbReference type="InterPro" id="IPR000160">
    <property type="entry name" value="GGDEF_dom"/>
</dbReference>
<dbReference type="AlphaFoldDB" id="A0A0F9HVC4"/>
<evidence type="ECO:0000259" key="1">
    <source>
        <dbReference type="PROSITE" id="PS50887"/>
    </source>
</evidence>